<dbReference type="OrthoDB" id="9794400at2"/>
<dbReference type="GO" id="GO:0008173">
    <property type="term" value="F:RNA methyltransferase activity"/>
    <property type="evidence" value="ECO:0007669"/>
    <property type="project" value="InterPro"/>
</dbReference>
<dbReference type="Gene3D" id="3.30.1330.30">
    <property type="match status" value="1"/>
</dbReference>
<dbReference type="RefSeq" id="WP_026390579.1">
    <property type="nucleotide sequence ID" value="NZ_LR215048.1"/>
</dbReference>
<protein>
    <submittedName>
        <fullName evidence="5">SpoU rRNA methylase family protein domain-containing protein</fullName>
        <ecNumber evidence="5">2.1.1.-</ecNumber>
    </submittedName>
</protein>
<reference evidence="5 6" key="1">
    <citation type="submission" date="2019-01" db="EMBL/GenBank/DDBJ databases">
        <authorList>
            <consortium name="Pathogen Informatics"/>
        </authorList>
    </citation>
    <scope>NUCLEOTIDE SEQUENCE [LARGE SCALE GENOMIC DNA]</scope>
    <source>
        <strain evidence="5 6">NCTC10138</strain>
    </source>
</reference>
<dbReference type="GO" id="GO:0005829">
    <property type="term" value="C:cytosol"/>
    <property type="evidence" value="ECO:0007669"/>
    <property type="project" value="TreeGrafter"/>
</dbReference>
<keyword evidence="3 5" id="KW-0808">Transferase</keyword>
<organism evidence="5 6">
    <name type="scientific">Haploplasma axanthum</name>
    <name type="common">Acholeplasma axanthum</name>
    <dbReference type="NCBI Taxonomy" id="29552"/>
    <lineage>
        <taxon>Bacteria</taxon>
        <taxon>Bacillati</taxon>
        <taxon>Mycoplasmatota</taxon>
        <taxon>Mollicutes</taxon>
        <taxon>Acholeplasmatales</taxon>
        <taxon>Acholeplasmataceae</taxon>
        <taxon>Haploplasma</taxon>
    </lineage>
</organism>
<dbReference type="SUPFAM" id="SSF75217">
    <property type="entry name" value="alpha/beta knot"/>
    <property type="match status" value="1"/>
</dbReference>
<keyword evidence="6" id="KW-1185">Reference proteome</keyword>
<dbReference type="GO" id="GO:0032259">
    <property type="term" value="P:methylation"/>
    <property type="evidence" value="ECO:0007669"/>
    <property type="project" value="UniProtKB-KW"/>
</dbReference>
<dbReference type="CDD" id="cd18103">
    <property type="entry name" value="SpoU-like_RlmB"/>
    <property type="match status" value="1"/>
</dbReference>
<dbReference type="EC" id="2.1.1.-" evidence="5"/>
<dbReference type="InterPro" id="IPR029064">
    <property type="entry name" value="Ribosomal_eL30-like_sf"/>
</dbReference>
<dbReference type="Pfam" id="PF00588">
    <property type="entry name" value="SpoU_methylase"/>
    <property type="match status" value="1"/>
</dbReference>
<dbReference type="FunFam" id="3.40.1280.10:FF:000008">
    <property type="entry name" value="Group 3 RNA methyltransferase TrmH"/>
    <property type="match status" value="1"/>
</dbReference>
<dbReference type="PANTHER" id="PTHR46429:SF1">
    <property type="entry name" value="23S RRNA (GUANOSINE-2'-O-)-METHYLTRANSFERASE RLMB"/>
    <property type="match status" value="1"/>
</dbReference>
<dbReference type="GO" id="GO:0006396">
    <property type="term" value="P:RNA processing"/>
    <property type="evidence" value="ECO:0007669"/>
    <property type="project" value="InterPro"/>
</dbReference>
<name>A0A449BCM8_HAPAX</name>
<feature type="domain" description="RNA 2-O ribose methyltransferase substrate binding" evidence="4">
    <location>
        <begin position="2"/>
        <end position="74"/>
    </location>
</feature>
<dbReference type="SMART" id="SM00967">
    <property type="entry name" value="SpoU_sub_bind"/>
    <property type="match status" value="1"/>
</dbReference>
<evidence type="ECO:0000313" key="6">
    <source>
        <dbReference type="Proteomes" id="UP000289841"/>
    </source>
</evidence>
<dbReference type="STRING" id="1278311.GCA_000428705_01056"/>
<evidence type="ECO:0000256" key="2">
    <source>
        <dbReference type="ARBA" id="ARBA00022603"/>
    </source>
</evidence>
<evidence type="ECO:0000256" key="1">
    <source>
        <dbReference type="ARBA" id="ARBA00007228"/>
    </source>
</evidence>
<evidence type="ECO:0000256" key="3">
    <source>
        <dbReference type="ARBA" id="ARBA00022679"/>
    </source>
</evidence>
<proteinExistence type="inferred from homology"/>
<dbReference type="PANTHER" id="PTHR46429">
    <property type="entry name" value="23S RRNA (GUANOSINE-2'-O-)-METHYLTRANSFERASE RLMB"/>
    <property type="match status" value="1"/>
</dbReference>
<dbReference type="InterPro" id="IPR004441">
    <property type="entry name" value="rRNA_MeTrfase_TrmH"/>
</dbReference>
<dbReference type="AlphaFoldDB" id="A0A449BCM8"/>
<dbReference type="NCBIfam" id="TIGR00186">
    <property type="entry name" value="rRNA_methyl_3"/>
    <property type="match status" value="1"/>
</dbReference>
<dbReference type="InterPro" id="IPR001537">
    <property type="entry name" value="SpoU_MeTrfase"/>
</dbReference>
<dbReference type="Gene3D" id="3.40.1280.10">
    <property type="match status" value="1"/>
</dbReference>
<gene>
    <name evidence="5" type="ORF">NCTC10138_00543</name>
</gene>
<accession>A0A449BCM8</accession>
<dbReference type="KEGG" id="aaxa:NCTC10138_00543"/>
<dbReference type="SUPFAM" id="SSF55315">
    <property type="entry name" value="L30e-like"/>
    <property type="match status" value="1"/>
</dbReference>
<dbReference type="EMBL" id="LR215048">
    <property type="protein sequence ID" value="VEU80185.1"/>
    <property type="molecule type" value="Genomic_DNA"/>
</dbReference>
<dbReference type="GO" id="GO:0003723">
    <property type="term" value="F:RNA binding"/>
    <property type="evidence" value="ECO:0007669"/>
    <property type="project" value="InterPro"/>
</dbReference>
<dbReference type="Pfam" id="PF08032">
    <property type="entry name" value="SpoU_sub_bind"/>
    <property type="match status" value="1"/>
</dbReference>
<dbReference type="InterPro" id="IPR013123">
    <property type="entry name" value="SpoU_subst-bd"/>
</dbReference>
<sequence length="230" mass="25817">MIIYGKNIIKEAIYTKRPIYKLYIDERLKDNDYLEFLKSHDIKYKITNKGELNNLTNNAIHQGVVADVLPYEYKTLNEVINEEKRQRFLILDGIEDPHNLGAILRTAEATKLDAIIMSKKNQVPLNATVAKVSSGAIEHVDVVVVGNINQAITELKEKNIWVVGTDDKATNSYLEIPKDRSVAIVLGNEGEGMRFLVKQNCDILVKIPMYGKVNSLNVSVAAALMLYASI</sequence>
<dbReference type="InterPro" id="IPR029028">
    <property type="entry name" value="Alpha/beta_knot_MTases"/>
</dbReference>
<keyword evidence="2 5" id="KW-0489">Methyltransferase</keyword>
<dbReference type="InterPro" id="IPR029026">
    <property type="entry name" value="tRNA_m1G_MTases_N"/>
</dbReference>
<evidence type="ECO:0000313" key="5">
    <source>
        <dbReference type="EMBL" id="VEU80185.1"/>
    </source>
</evidence>
<evidence type="ECO:0000259" key="4">
    <source>
        <dbReference type="SMART" id="SM00967"/>
    </source>
</evidence>
<comment type="similarity">
    <text evidence="1">Belongs to the class IV-like SAM-binding methyltransferase superfamily. RNA methyltransferase TrmH family.</text>
</comment>
<dbReference type="Proteomes" id="UP000289841">
    <property type="component" value="Chromosome"/>
</dbReference>